<dbReference type="InterPro" id="IPR038499">
    <property type="entry name" value="BRO1_sf"/>
</dbReference>
<dbReference type="PROSITE" id="PS50056">
    <property type="entry name" value="TYR_PHOSPHATASE_2"/>
    <property type="match status" value="1"/>
</dbReference>
<dbReference type="GO" id="GO:0043328">
    <property type="term" value="P:protein transport to vacuole involved in ubiquitin-dependent protein catabolic process via the multivesicular body sorting pathway"/>
    <property type="evidence" value="ECO:0007669"/>
    <property type="project" value="TreeGrafter"/>
</dbReference>
<evidence type="ECO:0000256" key="2">
    <source>
        <dbReference type="ARBA" id="ARBA00004496"/>
    </source>
</evidence>
<dbReference type="Gene3D" id="1.25.40.280">
    <property type="entry name" value="alix/aip1 like domains"/>
    <property type="match status" value="1"/>
</dbReference>
<dbReference type="SMART" id="SM00404">
    <property type="entry name" value="PTPc_motif"/>
    <property type="match status" value="1"/>
</dbReference>
<dbReference type="PROSITE" id="PS51180">
    <property type="entry name" value="BRO1"/>
    <property type="match status" value="1"/>
</dbReference>
<dbReference type="PROSITE" id="PS50055">
    <property type="entry name" value="TYR_PHOSPHATASE_PTP"/>
    <property type="match status" value="1"/>
</dbReference>
<evidence type="ECO:0000256" key="1">
    <source>
        <dbReference type="ARBA" id="ARBA00004177"/>
    </source>
</evidence>
<feature type="domain" description="Tyrosine-protein phosphatase" evidence="7">
    <location>
        <begin position="1106"/>
        <end position="1394"/>
    </location>
</feature>
<feature type="compositionally biased region" description="Polar residues" evidence="6">
    <location>
        <begin position="947"/>
        <end position="963"/>
    </location>
</feature>
<evidence type="ECO:0000256" key="4">
    <source>
        <dbReference type="ARBA" id="ARBA00022753"/>
    </source>
</evidence>
<feature type="compositionally biased region" description="Polar residues" evidence="6">
    <location>
        <begin position="972"/>
        <end position="1006"/>
    </location>
</feature>
<dbReference type="Pfam" id="PF00102">
    <property type="entry name" value="Y_phosphatase"/>
    <property type="match status" value="2"/>
</dbReference>
<dbReference type="Gene3D" id="1.20.120.560">
    <property type="entry name" value="alix/aip1 in complex with the ypdl late domain"/>
    <property type="match status" value="1"/>
</dbReference>
<dbReference type="SUPFAM" id="SSF52799">
    <property type="entry name" value="(Phosphotyrosine protein) phosphatases II"/>
    <property type="match status" value="1"/>
</dbReference>
<evidence type="ECO:0000256" key="6">
    <source>
        <dbReference type="SAM" id="MobiDB-lite"/>
    </source>
</evidence>
<comment type="caution">
    <text evidence="10">The sequence shown here is derived from an EMBL/GenBank/DDBJ whole genome shotgun (WGS) entry which is preliminary data.</text>
</comment>
<evidence type="ECO:0000259" key="7">
    <source>
        <dbReference type="PROSITE" id="PS50055"/>
    </source>
</evidence>
<dbReference type="Pfam" id="PF03097">
    <property type="entry name" value="BRO1"/>
    <property type="match status" value="1"/>
</dbReference>
<name>A0A8T0DP69_9TREM</name>
<dbReference type="PRINTS" id="PR00700">
    <property type="entry name" value="PRTYPHPHTASE"/>
</dbReference>
<evidence type="ECO:0000259" key="9">
    <source>
        <dbReference type="PROSITE" id="PS51180"/>
    </source>
</evidence>
<feature type="compositionally biased region" description="Polar residues" evidence="6">
    <location>
        <begin position="653"/>
        <end position="675"/>
    </location>
</feature>
<dbReference type="SMART" id="SM00194">
    <property type="entry name" value="PTPc"/>
    <property type="match status" value="1"/>
</dbReference>
<feature type="region of interest" description="Disordered" evidence="6">
    <location>
        <begin position="747"/>
        <end position="791"/>
    </location>
</feature>
<proteinExistence type="predicted"/>
<dbReference type="PANTHER" id="PTHR23030">
    <property type="entry name" value="PCD6 INTERACTING PROTEIN-RELATED"/>
    <property type="match status" value="1"/>
</dbReference>
<evidence type="ECO:0000259" key="8">
    <source>
        <dbReference type="PROSITE" id="PS50056"/>
    </source>
</evidence>
<dbReference type="InterPro" id="IPR025304">
    <property type="entry name" value="ALIX_V_dom"/>
</dbReference>
<dbReference type="PANTHER" id="PTHR23030:SF30">
    <property type="entry name" value="TYROSINE-PROTEIN PHOSPHATASE NON-RECEPTOR TYPE 23"/>
    <property type="match status" value="1"/>
</dbReference>
<comment type="subcellular location">
    <subcellularLocation>
        <location evidence="2">Cytoplasm</location>
    </subcellularLocation>
    <subcellularLocation>
        <location evidence="1">Endosome</location>
    </subcellularLocation>
</comment>
<dbReference type="InterPro" id="IPR003595">
    <property type="entry name" value="Tyr_Pase_cat"/>
</dbReference>
<feature type="region of interest" description="Disordered" evidence="6">
    <location>
        <begin position="944"/>
        <end position="1009"/>
    </location>
</feature>
<gene>
    <name evidence="10" type="ORF">P879_02824</name>
</gene>
<evidence type="ECO:0000256" key="3">
    <source>
        <dbReference type="ARBA" id="ARBA00022490"/>
    </source>
</evidence>
<keyword evidence="11" id="KW-1185">Reference proteome</keyword>
<dbReference type="Gene3D" id="1.20.140.50">
    <property type="entry name" value="alix/aip1 like domains"/>
    <property type="match status" value="1"/>
</dbReference>
<feature type="domain" description="Tyrosine specific protein phosphatases" evidence="8">
    <location>
        <begin position="1310"/>
        <end position="1385"/>
    </location>
</feature>
<evidence type="ECO:0000313" key="11">
    <source>
        <dbReference type="Proteomes" id="UP000699462"/>
    </source>
</evidence>
<dbReference type="GO" id="GO:0004725">
    <property type="term" value="F:protein tyrosine phosphatase activity"/>
    <property type="evidence" value="ECO:0007669"/>
    <property type="project" value="InterPro"/>
</dbReference>
<accession>A0A8T0DP69</accession>
<dbReference type="InterPro" id="IPR000387">
    <property type="entry name" value="Tyr_Pase_dom"/>
</dbReference>
<reference evidence="10 11" key="1">
    <citation type="submission" date="2019-07" db="EMBL/GenBank/DDBJ databases">
        <title>Annotation for the trematode Paragonimus westermani.</title>
        <authorList>
            <person name="Choi Y.-J."/>
        </authorList>
    </citation>
    <scope>NUCLEOTIDE SEQUENCE [LARGE SCALE GENOMIC DNA]</scope>
    <source>
        <strain evidence="10">180907_Pwestermani</strain>
    </source>
</reference>
<feature type="region of interest" description="Disordered" evidence="6">
    <location>
        <begin position="1186"/>
        <end position="1212"/>
    </location>
</feature>
<dbReference type="EMBL" id="JTDF01002161">
    <property type="protein sequence ID" value="KAF8569126.1"/>
    <property type="molecule type" value="Genomic_DNA"/>
</dbReference>
<dbReference type="OrthoDB" id="10266451at2759"/>
<feature type="compositionally biased region" description="Polar residues" evidence="6">
    <location>
        <begin position="1520"/>
        <end position="1538"/>
    </location>
</feature>
<dbReference type="Proteomes" id="UP000699462">
    <property type="component" value="Unassembled WGS sequence"/>
</dbReference>
<keyword evidence="3" id="KW-0963">Cytoplasm</keyword>
<evidence type="ECO:0000256" key="5">
    <source>
        <dbReference type="SAM" id="Coils"/>
    </source>
</evidence>
<dbReference type="InterPro" id="IPR029021">
    <property type="entry name" value="Prot-tyrosine_phosphatase-like"/>
</dbReference>
<feature type="region of interest" description="Disordered" evidence="6">
    <location>
        <begin position="1516"/>
        <end position="1539"/>
    </location>
</feature>
<feature type="region of interest" description="Disordered" evidence="6">
    <location>
        <begin position="601"/>
        <end position="675"/>
    </location>
</feature>
<evidence type="ECO:0008006" key="12">
    <source>
        <dbReference type="Google" id="ProtNLM"/>
    </source>
</evidence>
<dbReference type="InterPro" id="IPR004328">
    <property type="entry name" value="BRO1_dom"/>
</dbReference>
<dbReference type="GO" id="GO:0005768">
    <property type="term" value="C:endosome"/>
    <property type="evidence" value="ECO:0007669"/>
    <property type="project" value="UniProtKB-SubCell"/>
</dbReference>
<evidence type="ECO:0000313" key="10">
    <source>
        <dbReference type="EMBL" id="KAF8569126.1"/>
    </source>
</evidence>
<keyword evidence="5" id="KW-0175">Coiled coil</keyword>
<feature type="coiled-coil region" evidence="5">
    <location>
        <begin position="387"/>
        <end position="421"/>
    </location>
</feature>
<sequence>MPFISCDHLHVSYFGRRLTSAIKDNDFIYHESVPPVDSLEQIKPACLVKGVAFDHNDPEIRGADIFQRLVPMKTLEATSVYSEHKASLLRGIVSEVEDKDSSLQQFLASIDLDPLTMLAPDPPLPQALYDVCARLNGLEGGPEKTLSERMQALATISVDTDEELQSARNLLDDAKARTDAIVAIKTSNELKTLHGRVRSFLDRFQSLSETLRQAKQSNIQLREVLEEHMSTWKRLTAPVEELANAIPSVDALINDPEASQTLNETQRLFGKVDEMCRQRAELVDRLRQALHEDDVTGDLLTLDIEQSSIDSWFATRLKKHDPLVSLIRQNLAAQENIESALIDINASFAPRGSQLREIRTRRAEEIQKLISAGKTFEDLLERCNRGLDFYEQSRSRLRETVAELKELAEMLSNEEKKLLNLGSPPGPMMVRQAYPPLPSSKEGFTPPAQSDHIPTLGDYMTSWRARPRDMSMVRPPSSEAWSATPVAGVMHPILPVASVPGQPFTPQTPPISGSTVGPTTFARPSPFATPLQQYGTRPFGQMQPQSVRLPHSFAQSAPTPSMRPPSSIPVTMVAQPVGGLYPSPSSQNRPMQTMPPIPMSGVSPAHGPMLMSPPSQPNQPVMFPAHRIGDPTGRPSSMAAPSPPAGPNASHFAVQTRQSPSAQIGPSGSTASSHCNFRQQIGPIQSNLSPQQSYQTGTQMSQPSVFSVCSSPLQSNFGSTTVIPQSAGYPAHPFAIRPSITFSSRSPHANFHPSVRPVEPSGHMSIPPTVGQPRQHQQLVSTHPGPFGNYQVTQVRHPVPAATTHPVPNPVFAGLAGPVPLPQQHGQPSQQLVSSAGSNIDWRPPNIVHNNQPQIGSLTGYQRFQPLPSTDSAIQPVLAVNPTQHAKSATHESSSQAHVLQTNSNHVQPPLSATAPVITDFVPLKPHVLTKAELDAQRREERLRATYGSQPSTDSTAINSPDSVGNLKGAGSVTTSSGPTITTNPVISPSSNSNTLPHPQPVSTAELNRDAGRAVDVPAKSVEPEPLSDPLVLNRFIAATENLLTWLENLNEPFPGASAQLSNKPTPTKLDAAWTRVLNLATDYQSAPLFKGKKPTQATALCCSSKNRHQDFVPFDVNRVVLDSAKNDYINASHIDFLGTVGDWCPRYIIAQAPMQKTVVDFWNMIISQGCEVVVLFLPSKHSRPGSPLASFSNANPGEGGYGDPSDPHHIPAHLPLNKVGARFSIPGSSLEIRLQAIKESTQNDGSGGLRTNGSMLSDSGKLDSWTERILTIHNLETQQTRSLVHLCYHGSILQAGSNTSVEHGAEHLCAFINHVHTYYKQQRSLVRPIAVICEHGAGSSGIFVTASVGLLHAERLGRVADVVDIAGYLCQQRRGALNNPSQLVMAARIIAHAAVETVARRDVVVGPRRYLSSASEHNVSNSKAGAVMLPASEASPSASLIDTLFSGRTVQLNELMSVVDKWTVGGNSVAPEHSPGNHGDSTKSCLVQQEVAEDDTAVRHPCEFDLDDLLVSHCDSSDVRSSGTPVDVTGQQQQKQLSPIDHLVELSSLTVGDSPTRPKRYTRHEFQSGVTTRPASTTEDLFAQLDPLVVSKQQQ</sequence>
<feature type="compositionally biased region" description="Polar residues" evidence="6">
    <location>
        <begin position="1569"/>
        <end position="1580"/>
    </location>
</feature>
<protein>
    <recommendedName>
        <fullName evidence="12">Tyrosine-protein phosphatase non-receptor type 23</fullName>
    </recommendedName>
</protein>
<dbReference type="Gene3D" id="3.90.190.10">
    <property type="entry name" value="Protein tyrosine phosphatase superfamily"/>
    <property type="match status" value="1"/>
</dbReference>
<keyword evidence="4" id="KW-0967">Endosome</keyword>
<feature type="compositionally biased region" description="Polar residues" evidence="6">
    <location>
        <begin position="772"/>
        <end position="781"/>
    </location>
</feature>
<organism evidence="10 11">
    <name type="scientific">Paragonimus westermani</name>
    <dbReference type="NCBI Taxonomy" id="34504"/>
    <lineage>
        <taxon>Eukaryota</taxon>
        <taxon>Metazoa</taxon>
        <taxon>Spiralia</taxon>
        <taxon>Lophotrochozoa</taxon>
        <taxon>Platyhelminthes</taxon>
        <taxon>Trematoda</taxon>
        <taxon>Digenea</taxon>
        <taxon>Plagiorchiida</taxon>
        <taxon>Troglotremata</taxon>
        <taxon>Troglotrematidae</taxon>
        <taxon>Paragonimus</taxon>
    </lineage>
</organism>
<dbReference type="InterPro" id="IPR000242">
    <property type="entry name" value="PTP_cat"/>
</dbReference>
<feature type="region of interest" description="Disordered" evidence="6">
    <location>
        <begin position="1551"/>
        <end position="1580"/>
    </location>
</feature>
<feature type="domain" description="BRO1" evidence="9">
    <location>
        <begin position="1"/>
        <end position="103"/>
    </location>
</feature>
<dbReference type="Pfam" id="PF13949">
    <property type="entry name" value="ALIX_LYPXL_bnd"/>
    <property type="match status" value="1"/>
</dbReference>